<dbReference type="EMBL" id="PDCK01000039">
    <property type="protein sequence ID" value="PRQ55503.1"/>
    <property type="molecule type" value="Genomic_DNA"/>
</dbReference>
<dbReference type="Proteomes" id="UP000238479">
    <property type="component" value="Chromosome 1"/>
</dbReference>
<dbReference type="Gramene" id="PRQ55503">
    <property type="protein sequence ID" value="PRQ55503"/>
    <property type="gene ID" value="RchiOBHm_Chr1g0325301"/>
</dbReference>
<comment type="caution">
    <text evidence="1">The sequence shown here is derived from an EMBL/GenBank/DDBJ whole genome shotgun (WGS) entry which is preliminary data.</text>
</comment>
<evidence type="ECO:0000313" key="1">
    <source>
        <dbReference type="EMBL" id="PRQ55503.1"/>
    </source>
</evidence>
<evidence type="ECO:0000313" key="2">
    <source>
        <dbReference type="Proteomes" id="UP000238479"/>
    </source>
</evidence>
<organism evidence="1 2">
    <name type="scientific">Rosa chinensis</name>
    <name type="common">China rose</name>
    <dbReference type="NCBI Taxonomy" id="74649"/>
    <lineage>
        <taxon>Eukaryota</taxon>
        <taxon>Viridiplantae</taxon>
        <taxon>Streptophyta</taxon>
        <taxon>Embryophyta</taxon>
        <taxon>Tracheophyta</taxon>
        <taxon>Spermatophyta</taxon>
        <taxon>Magnoliopsida</taxon>
        <taxon>eudicotyledons</taxon>
        <taxon>Gunneridae</taxon>
        <taxon>Pentapetalae</taxon>
        <taxon>rosids</taxon>
        <taxon>fabids</taxon>
        <taxon>Rosales</taxon>
        <taxon>Rosaceae</taxon>
        <taxon>Rosoideae</taxon>
        <taxon>Rosoideae incertae sedis</taxon>
        <taxon>Rosa</taxon>
    </lineage>
</organism>
<protein>
    <submittedName>
        <fullName evidence="1">Uncharacterized protein</fullName>
    </submittedName>
</protein>
<dbReference type="STRING" id="74649.A0A2P6S9Y3"/>
<keyword evidence="2" id="KW-1185">Reference proteome</keyword>
<accession>A0A2P6S9Y3</accession>
<sequence>MQTEARKRLLAYRAARSPWTADQEMTETSVDALRELRWNYQIPDSVELRLIKDGELPSSPPDGFITLYPAMLELGIRIPFQPFVHGWVSELGIAPAQINPNGYRVIIALIALWNDKFSCDPPVEVLRYHLRLKKNISVTKDPIEGFYCIVPQRPAIILELPSAVRTWRNKWFYVKGWAFTSSGGVPAPNIVTHFKDAGKWRKLNSLSRVVKERFGTLLDLPREERLFKTIVIEEKLARLGIAAPARNMTLDKNDPGLRARILQQRQAIKRPIVPRPLVPPNEDKSSPKP</sequence>
<dbReference type="OMA" id="FAQFANQ"/>
<name>A0A2P6S9Y3_ROSCH</name>
<reference evidence="1 2" key="1">
    <citation type="journal article" date="2018" name="Nat. Genet.">
        <title>The Rosa genome provides new insights in the design of modern roses.</title>
        <authorList>
            <person name="Bendahmane M."/>
        </authorList>
    </citation>
    <scope>NUCLEOTIDE SEQUENCE [LARGE SCALE GENOMIC DNA]</scope>
    <source>
        <strain evidence="2">cv. Old Blush</strain>
    </source>
</reference>
<dbReference type="AlphaFoldDB" id="A0A2P6S9Y3"/>
<proteinExistence type="predicted"/>
<gene>
    <name evidence="1" type="ORF">RchiOBHm_Chr1g0325301</name>
</gene>